<accession>A0AAN8K5X9</accession>
<dbReference type="InterPro" id="IPR039679">
    <property type="entry name" value="NRBF2"/>
</dbReference>
<dbReference type="SUPFAM" id="SSF140361">
    <property type="entry name" value="MIT domain-like"/>
    <property type="match status" value="1"/>
</dbReference>
<comment type="caution">
    <text evidence="3">The sequence shown here is derived from an EMBL/GenBank/DDBJ whole genome shotgun (WGS) entry which is preliminary data.</text>
</comment>
<evidence type="ECO:0000313" key="4">
    <source>
        <dbReference type="Proteomes" id="UP001347796"/>
    </source>
</evidence>
<dbReference type="GO" id="GO:0006914">
    <property type="term" value="P:autophagy"/>
    <property type="evidence" value="ECO:0007669"/>
    <property type="project" value="InterPro"/>
</dbReference>
<feature type="coiled-coil region" evidence="1">
    <location>
        <begin position="178"/>
        <end position="212"/>
    </location>
</feature>
<feature type="domain" description="Nuclear receptor-binding factor 2 MIT" evidence="2">
    <location>
        <begin position="1"/>
        <end position="77"/>
    </location>
</feature>
<dbReference type="AlphaFoldDB" id="A0AAN8K5X9"/>
<keyword evidence="1" id="KW-0175">Coiled coil</keyword>
<dbReference type="PANTHER" id="PTHR14964:SF2">
    <property type="entry name" value="NUCLEAR RECEPTOR-BINDING FACTOR 2"/>
    <property type="match status" value="1"/>
</dbReference>
<dbReference type="InterPro" id="IPR033393">
    <property type="entry name" value="NRBF2_MIT"/>
</dbReference>
<proteinExistence type="predicted"/>
<dbReference type="EMBL" id="JAZGQO010000006">
    <property type="protein sequence ID" value="KAK6185918.1"/>
    <property type="molecule type" value="Genomic_DNA"/>
</dbReference>
<evidence type="ECO:0000313" key="3">
    <source>
        <dbReference type="EMBL" id="KAK6185918.1"/>
    </source>
</evidence>
<dbReference type="Gene3D" id="1.20.58.80">
    <property type="entry name" value="Phosphotransferase system, lactose/cellobiose-type IIA subunit"/>
    <property type="match status" value="1"/>
</dbReference>
<name>A0AAN8K5X9_PATCE</name>
<dbReference type="Proteomes" id="UP001347796">
    <property type="component" value="Unassembled WGS sequence"/>
</dbReference>
<evidence type="ECO:0000256" key="1">
    <source>
        <dbReference type="SAM" id="Coils"/>
    </source>
</evidence>
<dbReference type="Pfam" id="PF17169">
    <property type="entry name" value="NRBF2_MIT"/>
    <property type="match status" value="1"/>
</dbReference>
<protein>
    <recommendedName>
        <fullName evidence="2">Nuclear receptor-binding factor 2 MIT domain-containing protein</fullName>
    </recommendedName>
</protein>
<keyword evidence="4" id="KW-1185">Reference proteome</keyword>
<gene>
    <name evidence="3" type="ORF">SNE40_008052</name>
</gene>
<reference evidence="3 4" key="1">
    <citation type="submission" date="2024-01" db="EMBL/GenBank/DDBJ databases">
        <title>The genome of the rayed Mediterranean limpet Patella caerulea (Linnaeus, 1758).</title>
        <authorList>
            <person name="Anh-Thu Weber A."/>
            <person name="Halstead-Nussloch G."/>
        </authorList>
    </citation>
    <scope>NUCLEOTIDE SEQUENCE [LARGE SCALE GENOMIC DNA]</scope>
    <source>
        <strain evidence="3">AATW-2023a</strain>
        <tissue evidence="3">Whole specimen</tissue>
    </source>
</reference>
<dbReference type="PANTHER" id="PTHR14964">
    <property type="entry name" value="NUCLEAR RECEPTOR BINDING FACTOR 2"/>
    <property type="match status" value="1"/>
</dbReference>
<sequence length="266" mass="30305">MDSPLNSAHQFARRAEAMLKSGNFEGAIQCHASASELILEAMTQTSSNYALESMNLQHRHHIKKMDLIQEKCNKIEKYNSKRISKGDNCANKECQTDNIEANIRDALFDVTDSPLQLQNEVYQSLAETDTLLNILENRCSSLTGTSGLPTSLAQRPRLNYNKHPKDSQTIIEELNIHNKLLRSHVEQMVNEIEQLKKEKNTLSHNLQASKENNLTCDISEGHFFQEDFYDLPPLEMPTLDPLFFQDETKETAENLPCEKLDALTLK</sequence>
<organism evidence="3 4">
    <name type="scientific">Patella caerulea</name>
    <name type="common">Rayed Mediterranean limpet</name>
    <dbReference type="NCBI Taxonomy" id="87958"/>
    <lineage>
        <taxon>Eukaryota</taxon>
        <taxon>Metazoa</taxon>
        <taxon>Spiralia</taxon>
        <taxon>Lophotrochozoa</taxon>
        <taxon>Mollusca</taxon>
        <taxon>Gastropoda</taxon>
        <taxon>Patellogastropoda</taxon>
        <taxon>Patelloidea</taxon>
        <taxon>Patellidae</taxon>
        <taxon>Patella</taxon>
    </lineage>
</organism>
<evidence type="ECO:0000259" key="2">
    <source>
        <dbReference type="Pfam" id="PF17169"/>
    </source>
</evidence>